<reference evidence="1" key="1">
    <citation type="journal article" date="2020" name="mSystems">
        <title>Genome- and Community-Level Interaction Insights into Carbon Utilization and Element Cycling Functions of Hydrothermarchaeota in Hydrothermal Sediment.</title>
        <authorList>
            <person name="Zhou Z."/>
            <person name="Liu Y."/>
            <person name="Xu W."/>
            <person name="Pan J."/>
            <person name="Luo Z.H."/>
            <person name="Li M."/>
        </authorList>
    </citation>
    <scope>NUCLEOTIDE SEQUENCE [LARGE SCALE GENOMIC DNA]</scope>
    <source>
        <strain evidence="1">SpSt-374</strain>
    </source>
</reference>
<organism evidence="1">
    <name type="scientific">Planktothricoides sp. SpSt-374</name>
    <dbReference type="NCBI Taxonomy" id="2282167"/>
    <lineage>
        <taxon>Bacteria</taxon>
        <taxon>Bacillati</taxon>
        <taxon>Cyanobacteriota</taxon>
        <taxon>Cyanophyceae</taxon>
        <taxon>Oscillatoriophycideae</taxon>
        <taxon>Oscillatoriales</taxon>
        <taxon>Oscillatoriaceae</taxon>
        <taxon>Planktothricoides</taxon>
    </lineage>
</organism>
<protein>
    <submittedName>
        <fullName evidence="1">Uncharacterized protein</fullName>
    </submittedName>
</protein>
<gene>
    <name evidence="1" type="ORF">ENR15_06775</name>
</gene>
<dbReference type="AlphaFoldDB" id="A0A7C3ZV68"/>
<comment type="caution">
    <text evidence="1">The sequence shown here is derived from an EMBL/GenBank/DDBJ whole genome shotgun (WGS) entry which is preliminary data.</text>
</comment>
<name>A0A7C3ZV68_9CYAN</name>
<sequence length="71" mass="8277">MNVKSQMQQLLSEISDELDNFPDRALEPLLSALRPLYYDIYMLRAVRQAQETLQPGDTLTREEAIQFLAFM</sequence>
<dbReference type="EMBL" id="DSPX01000064">
    <property type="protein sequence ID" value="HGG00348.1"/>
    <property type="molecule type" value="Genomic_DNA"/>
</dbReference>
<accession>A0A7C3ZV68</accession>
<proteinExistence type="predicted"/>
<evidence type="ECO:0000313" key="1">
    <source>
        <dbReference type="EMBL" id="HGG00348.1"/>
    </source>
</evidence>